<organism evidence="6 7">
    <name type="scientific">Paracoccus jeotgali</name>
    <dbReference type="NCBI Taxonomy" id="2065379"/>
    <lineage>
        <taxon>Bacteria</taxon>
        <taxon>Pseudomonadati</taxon>
        <taxon>Pseudomonadota</taxon>
        <taxon>Alphaproteobacteria</taxon>
        <taxon>Rhodobacterales</taxon>
        <taxon>Paracoccaceae</taxon>
        <taxon>Paracoccus</taxon>
    </lineage>
</organism>
<dbReference type="RefSeq" id="WP_101499836.1">
    <property type="nucleotide sequence ID" value="NZ_CP025583.1"/>
</dbReference>
<dbReference type="Proteomes" id="UP000234882">
    <property type="component" value="Chromosome"/>
</dbReference>
<evidence type="ECO:0000313" key="6">
    <source>
        <dbReference type="EMBL" id="AUM74490.1"/>
    </source>
</evidence>
<dbReference type="SUPFAM" id="SSF55811">
    <property type="entry name" value="Nudix"/>
    <property type="match status" value="1"/>
</dbReference>
<dbReference type="NCBIfam" id="NF001938">
    <property type="entry name" value="PRK00714.1-5"/>
    <property type="match status" value="1"/>
</dbReference>
<dbReference type="PANTHER" id="PTHR11839">
    <property type="entry name" value="UDP/ADP-SUGAR PYROPHOSPHATASE"/>
    <property type="match status" value="1"/>
</dbReference>
<dbReference type="PROSITE" id="PS00893">
    <property type="entry name" value="NUDIX_BOX"/>
    <property type="match status" value="1"/>
</dbReference>
<comment type="function">
    <text evidence="4">Accelerates the degradation of transcripts by removing pyrophosphate from the 5'-end of triphosphorylated RNA, leading to a more labile monophosphorylated state that can stimulate subsequent ribonuclease cleavage.</text>
</comment>
<dbReference type="InterPro" id="IPR020476">
    <property type="entry name" value="Nudix_hydrolase"/>
</dbReference>
<dbReference type="EC" id="3.6.1.-" evidence="4"/>
<dbReference type="PRINTS" id="PR00502">
    <property type="entry name" value="NUDIXFAMILY"/>
</dbReference>
<evidence type="ECO:0000256" key="3">
    <source>
        <dbReference type="ARBA" id="ARBA00022801"/>
    </source>
</evidence>
<dbReference type="InterPro" id="IPR000086">
    <property type="entry name" value="NUDIX_hydrolase_dom"/>
</dbReference>
<name>A0A2K9MFV6_9RHOB</name>
<comment type="cofactor">
    <cofactor evidence="1">
        <name>Mn(2+)</name>
        <dbReference type="ChEBI" id="CHEBI:29035"/>
    </cofactor>
</comment>
<dbReference type="GO" id="GO:0019693">
    <property type="term" value="P:ribose phosphate metabolic process"/>
    <property type="evidence" value="ECO:0007669"/>
    <property type="project" value="TreeGrafter"/>
</dbReference>
<protein>
    <recommendedName>
        <fullName evidence="4">RNA pyrophosphohydrolase</fullName>
        <ecNumber evidence="4">3.6.1.-</ecNumber>
    </recommendedName>
    <alternativeName>
        <fullName evidence="4">(Di)nucleoside polyphosphate hydrolase</fullName>
    </alternativeName>
</protein>
<comment type="similarity">
    <text evidence="4">Belongs to the Nudix hydrolase family. RppH subfamily.</text>
</comment>
<dbReference type="HAMAP" id="MF_00298">
    <property type="entry name" value="Nudix_RppH"/>
    <property type="match status" value="1"/>
</dbReference>
<evidence type="ECO:0000256" key="2">
    <source>
        <dbReference type="ARBA" id="ARBA00001946"/>
    </source>
</evidence>
<evidence type="ECO:0000256" key="1">
    <source>
        <dbReference type="ARBA" id="ARBA00001936"/>
    </source>
</evidence>
<feature type="domain" description="Nudix hydrolase" evidence="5">
    <location>
        <begin position="21"/>
        <end position="165"/>
    </location>
</feature>
<dbReference type="InterPro" id="IPR020084">
    <property type="entry name" value="NUDIX_hydrolase_CS"/>
</dbReference>
<dbReference type="NCBIfam" id="NF001937">
    <property type="entry name" value="PRK00714.1-4"/>
    <property type="match status" value="1"/>
</dbReference>
<dbReference type="NCBIfam" id="NF001936">
    <property type="entry name" value="PRK00714.1-3"/>
    <property type="match status" value="1"/>
</dbReference>
<keyword evidence="7" id="KW-1185">Reference proteome</keyword>
<comment type="cofactor">
    <cofactor evidence="2">
        <name>Mg(2+)</name>
        <dbReference type="ChEBI" id="CHEBI:18420"/>
    </cofactor>
</comment>
<dbReference type="AlphaFoldDB" id="A0A2K9MFV6"/>
<dbReference type="PROSITE" id="PS51462">
    <property type="entry name" value="NUDIX"/>
    <property type="match status" value="1"/>
</dbReference>
<evidence type="ECO:0000313" key="7">
    <source>
        <dbReference type="Proteomes" id="UP000234882"/>
    </source>
</evidence>
<dbReference type="GO" id="GO:0006753">
    <property type="term" value="P:nucleoside phosphate metabolic process"/>
    <property type="evidence" value="ECO:0007669"/>
    <property type="project" value="TreeGrafter"/>
</dbReference>
<dbReference type="InterPro" id="IPR015797">
    <property type="entry name" value="NUDIX_hydrolase-like_dom_sf"/>
</dbReference>
<dbReference type="GO" id="GO:0008893">
    <property type="term" value="F:guanosine-3',5'-bis(diphosphate) 3'-diphosphatase activity"/>
    <property type="evidence" value="ECO:0007669"/>
    <property type="project" value="TreeGrafter"/>
</dbReference>
<keyword evidence="3 4" id="KW-0378">Hydrolase</keyword>
<sequence length="172" mass="19233">MTKVDAAGDTAPDRLGPKGLPYRPCAGVVLVNPQGLIFAGRRIDTTAEAWQMPQGGIDPGETPRQAAIRELGEETGLPPDAVRIEAETPDWIYYDLPDELLGKIWQGKFGGQRQKWFLMRLTGRDDQIDIATQHPEFSQWAWMGPDELIASIVPFKRTVYEQVFAALRDRLA</sequence>
<dbReference type="InterPro" id="IPR022927">
    <property type="entry name" value="RppH"/>
</dbReference>
<dbReference type="OrthoDB" id="9816040at2"/>
<dbReference type="CDD" id="cd03671">
    <property type="entry name" value="NUDIX_Ap4A_hydrolase_plant_like"/>
    <property type="match status" value="1"/>
</dbReference>
<proteinExistence type="inferred from homology"/>
<comment type="cofactor">
    <cofactor evidence="4">
        <name>a divalent metal cation</name>
        <dbReference type="ChEBI" id="CHEBI:60240"/>
    </cofactor>
</comment>
<dbReference type="PANTHER" id="PTHR11839:SF22">
    <property type="entry name" value="NUDIX HYDROLASE 26, CHLOROPLASTIC"/>
    <property type="match status" value="1"/>
</dbReference>
<dbReference type="Gene3D" id="3.90.79.10">
    <property type="entry name" value="Nucleoside Triphosphate Pyrophosphohydrolase"/>
    <property type="match status" value="1"/>
</dbReference>
<reference evidence="7" key="1">
    <citation type="submission" date="2017-12" db="EMBL/GenBank/DDBJ databases">
        <title>Genomic analysis of Paracoccus sp. CBA4604.</title>
        <authorList>
            <person name="Roh S.W."/>
            <person name="Kim J.Y."/>
            <person name="Kim J.S."/>
        </authorList>
    </citation>
    <scope>NUCLEOTIDE SEQUENCE [LARGE SCALE GENOMIC DNA]</scope>
    <source>
        <strain evidence="7">CBA4604</strain>
    </source>
</reference>
<evidence type="ECO:0000256" key="4">
    <source>
        <dbReference type="HAMAP-Rule" id="MF_00298"/>
    </source>
</evidence>
<evidence type="ECO:0000259" key="5">
    <source>
        <dbReference type="PROSITE" id="PS51462"/>
    </source>
</evidence>
<accession>A0A2K9MFV6</accession>
<dbReference type="KEGG" id="paru:CYR75_09570"/>
<dbReference type="Pfam" id="PF00293">
    <property type="entry name" value="NUDIX"/>
    <property type="match status" value="1"/>
</dbReference>
<feature type="short sequence motif" description="Nudix box" evidence="4">
    <location>
        <begin position="55"/>
        <end position="76"/>
    </location>
</feature>
<dbReference type="EMBL" id="CP025583">
    <property type="protein sequence ID" value="AUM74490.1"/>
    <property type="molecule type" value="Genomic_DNA"/>
</dbReference>
<gene>
    <name evidence="4" type="primary">rppH</name>
    <name evidence="4" type="synonym">nudH</name>
    <name evidence="6" type="ORF">CYR75_09570</name>
</gene>
<dbReference type="GO" id="GO:0034432">
    <property type="term" value="F:bis(5'-adenosyl)-pentaphosphatase activity"/>
    <property type="evidence" value="ECO:0007669"/>
    <property type="project" value="TreeGrafter"/>
</dbReference>